<feature type="compositionally biased region" description="Basic residues" evidence="3">
    <location>
        <begin position="112"/>
        <end position="126"/>
    </location>
</feature>
<evidence type="ECO:0000313" key="7">
    <source>
        <dbReference type="Proteomes" id="UP000321393"/>
    </source>
</evidence>
<keyword evidence="2" id="KW-0539">Nucleus</keyword>
<evidence type="ECO:0000256" key="2">
    <source>
        <dbReference type="ARBA" id="ARBA00023242"/>
    </source>
</evidence>
<dbReference type="Pfam" id="PF08698">
    <property type="entry name" value="Fcf2"/>
    <property type="match status" value="1"/>
</dbReference>
<dbReference type="EMBL" id="SSTD01003912">
    <property type="protein sequence ID" value="TYK24678.1"/>
    <property type="molecule type" value="Genomic_DNA"/>
</dbReference>
<sequence length="126" mass="14484">MGGNENLEGHQHKLGEDEHMHISSIMYCSYHLVLHPLFERFGKISPPSTVAGVGTVVESSLDFFSGRLTKKERKATLADELLSDQALTQYRKRKVREIEEQNRPGGNDKWKIRGNHSRKRAKDRRN</sequence>
<dbReference type="PANTHER" id="PTHR21686:SF12">
    <property type="entry name" value="DEOXYNUCLEOTIDYLTRANSFERASE TERMINAL-INTERACTING PROTEIN 2"/>
    <property type="match status" value="1"/>
</dbReference>
<organism evidence="5 7">
    <name type="scientific">Cucumis melo var. makuwa</name>
    <name type="common">Oriental melon</name>
    <dbReference type="NCBI Taxonomy" id="1194695"/>
    <lineage>
        <taxon>Eukaryota</taxon>
        <taxon>Viridiplantae</taxon>
        <taxon>Streptophyta</taxon>
        <taxon>Embryophyta</taxon>
        <taxon>Tracheophyta</taxon>
        <taxon>Spermatophyta</taxon>
        <taxon>Magnoliopsida</taxon>
        <taxon>eudicotyledons</taxon>
        <taxon>Gunneridae</taxon>
        <taxon>Pentapetalae</taxon>
        <taxon>rosids</taxon>
        <taxon>fabids</taxon>
        <taxon>Cucurbitales</taxon>
        <taxon>Cucurbitaceae</taxon>
        <taxon>Benincaseae</taxon>
        <taxon>Cucumis</taxon>
    </lineage>
</organism>
<evidence type="ECO:0000313" key="5">
    <source>
        <dbReference type="EMBL" id="KAA0039819.1"/>
    </source>
</evidence>
<feature type="domain" description="Fcf2 pre-rRNA processing C-terminal" evidence="4">
    <location>
        <begin position="51"/>
        <end position="94"/>
    </location>
</feature>
<evidence type="ECO:0000256" key="1">
    <source>
        <dbReference type="ARBA" id="ARBA00004604"/>
    </source>
</evidence>
<dbReference type="GO" id="GO:0003723">
    <property type="term" value="F:RNA binding"/>
    <property type="evidence" value="ECO:0007669"/>
    <property type="project" value="TreeGrafter"/>
</dbReference>
<dbReference type="InterPro" id="IPR039883">
    <property type="entry name" value="Fcf2/DNTTIP2"/>
</dbReference>
<dbReference type="Proteomes" id="UP000321393">
    <property type="component" value="Unassembled WGS sequence"/>
</dbReference>
<dbReference type="AlphaFoldDB" id="A0A5A7TEZ7"/>
<comment type="caution">
    <text evidence="5">The sequence shown here is derived from an EMBL/GenBank/DDBJ whole genome shotgun (WGS) entry which is preliminary data.</text>
</comment>
<accession>A0A5A7TEZ7</accession>
<dbReference type="EMBL" id="SSTE01018075">
    <property type="protein sequence ID" value="KAA0039819.1"/>
    <property type="molecule type" value="Genomic_DNA"/>
</dbReference>
<feature type="region of interest" description="Disordered" evidence="3">
    <location>
        <begin position="95"/>
        <end position="126"/>
    </location>
</feature>
<reference evidence="7 8" key="1">
    <citation type="submission" date="2019-08" db="EMBL/GenBank/DDBJ databases">
        <title>Draft genome sequences of two oriental melons (Cucumis melo L. var makuwa).</title>
        <authorList>
            <person name="Kwon S.-Y."/>
        </authorList>
    </citation>
    <scope>NUCLEOTIDE SEQUENCE [LARGE SCALE GENOMIC DNA]</scope>
    <source>
        <strain evidence="8">cv. Chang Bougi</strain>
        <strain evidence="7">cv. SW 3</strain>
        <tissue evidence="5">Leaf</tissue>
    </source>
</reference>
<protein>
    <submittedName>
        <fullName evidence="5">rRNA-processing protein fcf2</fullName>
    </submittedName>
</protein>
<dbReference type="STRING" id="1194695.A0A5A7TEZ7"/>
<evidence type="ECO:0000256" key="3">
    <source>
        <dbReference type="SAM" id="MobiDB-lite"/>
    </source>
</evidence>
<gene>
    <name evidence="6" type="ORF">E5676_scaffold266G002280</name>
    <name evidence="5" type="ORF">E6C27_scaffold122G00940</name>
</gene>
<dbReference type="GO" id="GO:0006396">
    <property type="term" value="P:RNA processing"/>
    <property type="evidence" value="ECO:0007669"/>
    <property type="project" value="TreeGrafter"/>
</dbReference>
<name>A0A5A7TEZ7_CUCMM</name>
<dbReference type="Proteomes" id="UP000321947">
    <property type="component" value="Unassembled WGS sequence"/>
</dbReference>
<feature type="compositionally biased region" description="Basic and acidic residues" evidence="3">
    <location>
        <begin position="96"/>
        <end position="111"/>
    </location>
</feature>
<dbReference type="InterPro" id="IPR014810">
    <property type="entry name" value="Fcf2_C"/>
</dbReference>
<dbReference type="GO" id="GO:0005730">
    <property type="term" value="C:nucleolus"/>
    <property type="evidence" value="ECO:0007669"/>
    <property type="project" value="UniProtKB-SubCell"/>
</dbReference>
<dbReference type="PANTHER" id="PTHR21686">
    <property type="entry name" value="DEOXYNUCLEOTIDYLTRANSFERASE TERMINAL-INTERACTING PROTEIN 2"/>
    <property type="match status" value="1"/>
</dbReference>
<evidence type="ECO:0000259" key="4">
    <source>
        <dbReference type="Pfam" id="PF08698"/>
    </source>
</evidence>
<evidence type="ECO:0000313" key="8">
    <source>
        <dbReference type="Proteomes" id="UP000321947"/>
    </source>
</evidence>
<dbReference type="OrthoDB" id="427886at2759"/>
<evidence type="ECO:0000313" key="6">
    <source>
        <dbReference type="EMBL" id="TYK24678.1"/>
    </source>
</evidence>
<comment type="subcellular location">
    <subcellularLocation>
        <location evidence="1">Nucleus</location>
        <location evidence="1">Nucleolus</location>
    </subcellularLocation>
</comment>
<proteinExistence type="predicted"/>